<dbReference type="AlphaFoldDB" id="A0A7K3LKX1"/>
<dbReference type="InterPro" id="IPR000847">
    <property type="entry name" value="LysR_HTH_N"/>
</dbReference>
<protein>
    <submittedName>
        <fullName evidence="7">LysR family transcriptional regulator</fullName>
    </submittedName>
</protein>
<dbReference type="InterPro" id="IPR036388">
    <property type="entry name" value="WH-like_DNA-bd_sf"/>
</dbReference>
<dbReference type="Pfam" id="PF00126">
    <property type="entry name" value="HTH_1"/>
    <property type="match status" value="1"/>
</dbReference>
<dbReference type="RefSeq" id="WP_059038181.1">
    <property type="nucleotide sequence ID" value="NZ_JAADZU010000002.1"/>
</dbReference>
<dbReference type="Proteomes" id="UP000466307">
    <property type="component" value="Unassembled WGS sequence"/>
</dbReference>
<dbReference type="Pfam" id="PF03466">
    <property type="entry name" value="LysR_substrate"/>
    <property type="match status" value="1"/>
</dbReference>
<dbReference type="EMBL" id="JAADZU010000002">
    <property type="protein sequence ID" value="NDK88187.1"/>
    <property type="molecule type" value="Genomic_DNA"/>
</dbReference>
<organism evidence="7 8">
    <name type="scientific">Gordonia desulfuricans</name>
    <dbReference type="NCBI Taxonomy" id="89051"/>
    <lineage>
        <taxon>Bacteria</taxon>
        <taxon>Bacillati</taxon>
        <taxon>Actinomycetota</taxon>
        <taxon>Actinomycetes</taxon>
        <taxon>Mycobacteriales</taxon>
        <taxon>Gordoniaceae</taxon>
        <taxon>Gordonia</taxon>
    </lineage>
</organism>
<keyword evidence="4" id="KW-0010">Activator</keyword>
<dbReference type="SUPFAM" id="SSF46785">
    <property type="entry name" value="Winged helix' DNA-binding domain"/>
    <property type="match status" value="1"/>
</dbReference>
<evidence type="ECO:0000256" key="4">
    <source>
        <dbReference type="ARBA" id="ARBA00023159"/>
    </source>
</evidence>
<proteinExistence type="inferred from homology"/>
<dbReference type="PANTHER" id="PTHR30346:SF0">
    <property type="entry name" value="HCA OPERON TRANSCRIPTIONAL ACTIVATOR HCAR"/>
    <property type="match status" value="1"/>
</dbReference>
<dbReference type="InterPro" id="IPR036390">
    <property type="entry name" value="WH_DNA-bd_sf"/>
</dbReference>
<gene>
    <name evidence="7" type="ORF">GYA93_01105</name>
</gene>
<keyword evidence="8" id="KW-1185">Reference proteome</keyword>
<dbReference type="Gene3D" id="1.10.10.10">
    <property type="entry name" value="Winged helix-like DNA-binding domain superfamily/Winged helix DNA-binding domain"/>
    <property type="match status" value="1"/>
</dbReference>
<name>A0A7K3LKX1_9ACTN</name>
<sequence>MSSRDREIPLLVDLRRLHHFVAAVEAPTLRVAAAELSMTQQGLSSSLRRLETDLGVELFTRSGRSLQMNQAGRVLYHRASALLAGGRLTVDALLSATHAATVPFVIGHTSEVSGEEAYGHIGPASARMPLQRFKVIRIHPDQVRDELRSGSLDLALQRAVDATSDLESTVVGHHTLRVVVSVGHPLATRKVVDTTDLAEFPLIVSEPDHTSRHTDFLVSWCRRQGFEPTLLMNPIDGFPLSAAVAADTTACAFVTEPPGHTFGGRVLVLDLRQAPQIPLHAVWSGDTTSPVRRAFLGA</sequence>
<evidence type="ECO:0000256" key="5">
    <source>
        <dbReference type="ARBA" id="ARBA00023163"/>
    </source>
</evidence>
<keyword evidence="5" id="KW-0804">Transcription</keyword>
<evidence type="ECO:0000256" key="3">
    <source>
        <dbReference type="ARBA" id="ARBA00023125"/>
    </source>
</evidence>
<dbReference type="InterPro" id="IPR005119">
    <property type="entry name" value="LysR_subst-bd"/>
</dbReference>
<accession>A0A7K3LKX1</accession>
<dbReference type="PANTHER" id="PTHR30346">
    <property type="entry name" value="TRANSCRIPTIONAL DUAL REGULATOR HCAR-RELATED"/>
    <property type="match status" value="1"/>
</dbReference>
<evidence type="ECO:0000313" key="7">
    <source>
        <dbReference type="EMBL" id="NDK88187.1"/>
    </source>
</evidence>
<dbReference type="GO" id="GO:0032993">
    <property type="term" value="C:protein-DNA complex"/>
    <property type="evidence" value="ECO:0007669"/>
    <property type="project" value="TreeGrafter"/>
</dbReference>
<dbReference type="SUPFAM" id="SSF53850">
    <property type="entry name" value="Periplasmic binding protein-like II"/>
    <property type="match status" value="1"/>
</dbReference>
<keyword evidence="2" id="KW-0805">Transcription regulation</keyword>
<comment type="caution">
    <text evidence="7">The sequence shown here is derived from an EMBL/GenBank/DDBJ whole genome shotgun (WGS) entry which is preliminary data.</text>
</comment>
<evidence type="ECO:0000313" key="8">
    <source>
        <dbReference type="Proteomes" id="UP000466307"/>
    </source>
</evidence>
<dbReference type="Gene3D" id="3.40.190.10">
    <property type="entry name" value="Periplasmic binding protein-like II"/>
    <property type="match status" value="2"/>
</dbReference>
<evidence type="ECO:0000256" key="1">
    <source>
        <dbReference type="ARBA" id="ARBA00009437"/>
    </source>
</evidence>
<dbReference type="GO" id="GO:0003677">
    <property type="term" value="F:DNA binding"/>
    <property type="evidence" value="ECO:0007669"/>
    <property type="project" value="UniProtKB-KW"/>
</dbReference>
<evidence type="ECO:0000259" key="6">
    <source>
        <dbReference type="PROSITE" id="PS50931"/>
    </source>
</evidence>
<dbReference type="GO" id="GO:0003700">
    <property type="term" value="F:DNA-binding transcription factor activity"/>
    <property type="evidence" value="ECO:0007669"/>
    <property type="project" value="InterPro"/>
</dbReference>
<dbReference type="PRINTS" id="PR00039">
    <property type="entry name" value="HTHLYSR"/>
</dbReference>
<comment type="similarity">
    <text evidence="1">Belongs to the LysR transcriptional regulatory family.</text>
</comment>
<evidence type="ECO:0000256" key="2">
    <source>
        <dbReference type="ARBA" id="ARBA00023015"/>
    </source>
</evidence>
<dbReference type="PROSITE" id="PS50931">
    <property type="entry name" value="HTH_LYSR"/>
    <property type="match status" value="1"/>
</dbReference>
<reference evidence="7 8" key="1">
    <citation type="submission" date="2020-01" db="EMBL/GenBank/DDBJ databases">
        <title>Investigation of new actinobacteria for the biodesulphurisation of diesel fuel.</title>
        <authorList>
            <person name="Athi Narayanan S.M."/>
        </authorList>
    </citation>
    <scope>NUCLEOTIDE SEQUENCE [LARGE SCALE GENOMIC DNA]</scope>
    <source>
        <strain evidence="7 8">213E</strain>
    </source>
</reference>
<feature type="domain" description="HTH lysR-type" evidence="6">
    <location>
        <begin position="12"/>
        <end position="69"/>
    </location>
</feature>
<keyword evidence="3" id="KW-0238">DNA-binding</keyword>